<evidence type="ECO:0008006" key="3">
    <source>
        <dbReference type="Google" id="ProtNLM"/>
    </source>
</evidence>
<accession>A0A941EPP1</accession>
<name>A0A941EPP1_9ACTN</name>
<dbReference type="EMBL" id="JAGSOH010000277">
    <property type="protein sequence ID" value="MBR7831484.1"/>
    <property type="molecule type" value="Genomic_DNA"/>
</dbReference>
<gene>
    <name evidence="1" type="ORF">KDK95_34665</name>
</gene>
<sequence length="147" mass="15867">SAGAGEGVLIEAIGRFWSVSLPADFGDVAGAYGDTSISGYLYLCGSRTLESYAARMGPLLEKSSTVPYAVLPTPGGALLWGNTLDGDQLFLVPHEDGTRTVSAFRRNWHDFIDTDMCFSDWVYLGLTGGAHTDWLPEWGPLPHPLET</sequence>
<organism evidence="1 2">
    <name type="scientific">Actinospica acidithermotolerans</name>
    <dbReference type="NCBI Taxonomy" id="2828514"/>
    <lineage>
        <taxon>Bacteria</taxon>
        <taxon>Bacillati</taxon>
        <taxon>Actinomycetota</taxon>
        <taxon>Actinomycetes</taxon>
        <taxon>Catenulisporales</taxon>
        <taxon>Actinospicaceae</taxon>
        <taxon>Actinospica</taxon>
    </lineage>
</organism>
<evidence type="ECO:0000313" key="2">
    <source>
        <dbReference type="Proteomes" id="UP000676325"/>
    </source>
</evidence>
<dbReference type="RefSeq" id="WP_212522590.1">
    <property type="nucleotide sequence ID" value="NZ_JAGSOH010000277.1"/>
</dbReference>
<reference evidence="1" key="1">
    <citation type="submission" date="2021-04" db="EMBL/GenBank/DDBJ databases">
        <title>Genome based classification of Actinospica acidithermotolerans sp. nov., an actinobacterium isolated from an Indonesian hot spring.</title>
        <authorList>
            <person name="Kusuma A.B."/>
            <person name="Putra K.E."/>
            <person name="Nafisah S."/>
            <person name="Loh J."/>
            <person name="Nouioui I."/>
            <person name="Goodfellow M."/>
        </authorList>
    </citation>
    <scope>NUCLEOTIDE SEQUENCE</scope>
    <source>
        <strain evidence="1">MGRD01-02</strain>
    </source>
</reference>
<proteinExistence type="predicted"/>
<dbReference type="AlphaFoldDB" id="A0A941EPP1"/>
<dbReference type="Proteomes" id="UP000676325">
    <property type="component" value="Unassembled WGS sequence"/>
</dbReference>
<keyword evidence="2" id="KW-1185">Reference proteome</keyword>
<evidence type="ECO:0000313" key="1">
    <source>
        <dbReference type="EMBL" id="MBR7831484.1"/>
    </source>
</evidence>
<comment type="caution">
    <text evidence="1">The sequence shown here is derived from an EMBL/GenBank/DDBJ whole genome shotgun (WGS) entry which is preliminary data.</text>
</comment>
<protein>
    <recommendedName>
        <fullName evidence="3">SMI1/KNR4 family protein</fullName>
    </recommendedName>
</protein>
<feature type="non-terminal residue" evidence="1">
    <location>
        <position position="1"/>
    </location>
</feature>